<feature type="domain" description="Aminoacyl-transfer RNA synthetases class-II family profile" evidence="12">
    <location>
        <begin position="21"/>
        <end position="329"/>
    </location>
</feature>
<dbReference type="InterPro" id="IPR041715">
    <property type="entry name" value="HisRS-like_core"/>
</dbReference>
<gene>
    <name evidence="10" type="primary">hisS</name>
    <name evidence="13" type="ORF">G3I70_27805</name>
</gene>
<comment type="subunit">
    <text evidence="2 10">Homodimer.</text>
</comment>
<comment type="similarity">
    <text evidence="1 10">Belongs to the class-II aminoacyl-tRNA synthetase family.</text>
</comment>
<feature type="binding site" evidence="11">
    <location>
        <position position="128"/>
    </location>
    <ligand>
        <name>L-histidine</name>
        <dbReference type="ChEBI" id="CHEBI:57595"/>
    </ligand>
</feature>
<evidence type="ECO:0000256" key="1">
    <source>
        <dbReference type="ARBA" id="ARBA00008226"/>
    </source>
</evidence>
<dbReference type="PROSITE" id="PS50862">
    <property type="entry name" value="AA_TRNA_LIGASE_II"/>
    <property type="match status" value="1"/>
</dbReference>
<organism evidence="13 14">
    <name type="scientific">Actinomadura bangladeshensis</name>
    <dbReference type="NCBI Taxonomy" id="453573"/>
    <lineage>
        <taxon>Bacteria</taxon>
        <taxon>Bacillati</taxon>
        <taxon>Actinomycetota</taxon>
        <taxon>Actinomycetes</taxon>
        <taxon>Streptosporangiales</taxon>
        <taxon>Thermomonosporaceae</taxon>
        <taxon>Actinomadura</taxon>
    </lineage>
</organism>
<dbReference type="InterPro" id="IPR006195">
    <property type="entry name" value="aa-tRNA-synth_II"/>
</dbReference>
<feature type="binding site" evidence="11">
    <location>
        <begin position="83"/>
        <end position="85"/>
    </location>
    <ligand>
        <name>L-histidine</name>
        <dbReference type="ChEBI" id="CHEBI:57595"/>
    </ligand>
</feature>
<dbReference type="InterPro" id="IPR045864">
    <property type="entry name" value="aa-tRNA-synth_II/BPL/LPL"/>
</dbReference>
<dbReference type="CDD" id="cd00773">
    <property type="entry name" value="HisRS-like_core"/>
    <property type="match status" value="1"/>
</dbReference>
<feature type="binding site" evidence="11">
    <location>
        <position position="132"/>
    </location>
    <ligand>
        <name>L-histidine</name>
        <dbReference type="ChEBI" id="CHEBI:57595"/>
    </ligand>
</feature>
<comment type="caution">
    <text evidence="13">The sequence shown here is derived from an EMBL/GenBank/DDBJ whole genome shotgun (WGS) entry which is preliminary data.</text>
</comment>
<evidence type="ECO:0000259" key="12">
    <source>
        <dbReference type="PROSITE" id="PS50862"/>
    </source>
</evidence>
<dbReference type="HAMAP" id="MF_00127">
    <property type="entry name" value="His_tRNA_synth"/>
    <property type="match status" value="1"/>
</dbReference>
<evidence type="ECO:0000313" key="14">
    <source>
        <dbReference type="Proteomes" id="UP000475532"/>
    </source>
</evidence>
<keyword evidence="5 10" id="KW-0547">Nucleotide-binding</keyword>
<feature type="binding site" evidence="11">
    <location>
        <begin position="261"/>
        <end position="262"/>
    </location>
    <ligand>
        <name>L-histidine</name>
        <dbReference type="ChEBI" id="CHEBI:57595"/>
    </ligand>
</feature>
<dbReference type="InterPro" id="IPR036621">
    <property type="entry name" value="Anticodon-bd_dom_sf"/>
</dbReference>
<dbReference type="InterPro" id="IPR004516">
    <property type="entry name" value="HisRS/HisZ"/>
</dbReference>
<dbReference type="PANTHER" id="PTHR43707">
    <property type="entry name" value="HISTIDYL-TRNA SYNTHETASE"/>
    <property type="match status" value="1"/>
</dbReference>
<dbReference type="EMBL" id="JAAGLI010000739">
    <property type="protein sequence ID" value="NEA26270.1"/>
    <property type="molecule type" value="Genomic_DNA"/>
</dbReference>
<dbReference type="Proteomes" id="UP000475532">
    <property type="component" value="Unassembled WGS sequence"/>
</dbReference>
<dbReference type="Pfam" id="PF13393">
    <property type="entry name" value="tRNA-synt_His"/>
    <property type="match status" value="1"/>
</dbReference>
<evidence type="ECO:0000256" key="6">
    <source>
        <dbReference type="ARBA" id="ARBA00022840"/>
    </source>
</evidence>
<evidence type="ECO:0000256" key="3">
    <source>
        <dbReference type="ARBA" id="ARBA00022490"/>
    </source>
</evidence>
<proteinExistence type="inferred from homology"/>
<evidence type="ECO:0000256" key="5">
    <source>
        <dbReference type="ARBA" id="ARBA00022741"/>
    </source>
</evidence>
<evidence type="ECO:0000256" key="2">
    <source>
        <dbReference type="ARBA" id="ARBA00011738"/>
    </source>
</evidence>
<evidence type="ECO:0000256" key="4">
    <source>
        <dbReference type="ARBA" id="ARBA00022598"/>
    </source>
</evidence>
<dbReference type="GO" id="GO:0006427">
    <property type="term" value="P:histidyl-tRNA aminoacylation"/>
    <property type="evidence" value="ECO:0007669"/>
    <property type="project" value="UniProtKB-UniRule"/>
</dbReference>
<comment type="subcellular location">
    <subcellularLocation>
        <location evidence="10">Cytoplasm</location>
    </subcellularLocation>
</comment>
<dbReference type="SUPFAM" id="SSF52954">
    <property type="entry name" value="Class II aaRS ABD-related"/>
    <property type="match status" value="1"/>
</dbReference>
<reference evidence="13 14" key="1">
    <citation type="submission" date="2020-01" db="EMBL/GenBank/DDBJ databases">
        <title>Insect and environment-associated Actinomycetes.</title>
        <authorList>
            <person name="Currrie C."/>
            <person name="Chevrette M."/>
            <person name="Carlson C."/>
            <person name="Stubbendieck R."/>
            <person name="Wendt-Pienkowski E."/>
        </authorList>
    </citation>
    <scope>NUCLEOTIDE SEQUENCE [LARGE SCALE GENOMIC DNA]</scope>
    <source>
        <strain evidence="13 14">SID10258</strain>
    </source>
</reference>
<keyword evidence="7 10" id="KW-0648">Protein biosynthesis</keyword>
<dbReference type="Pfam" id="PF03129">
    <property type="entry name" value="HGTP_anticodon"/>
    <property type="match status" value="1"/>
</dbReference>
<comment type="catalytic activity">
    <reaction evidence="9 10">
        <text>tRNA(His) + L-histidine + ATP = L-histidyl-tRNA(His) + AMP + diphosphate + H(+)</text>
        <dbReference type="Rhea" id="RHEA:17313"/>
        <dbReference type="Rhea" id="RHEA-COMP:9665"/>
        <dbReference type="Rhea" id="RHEA-COMP:9689"/>
        <dbReference type="ChEBI" id="CHEBI:15378"/>
        <dbReference type="ChEBI" id="CHEBI:30616"/>
        <dbReference type="ChEBI" id="CHEBI:33019"/>
        <dbReference type="ChEBI" id="CHEBI:57595"/>
        <dbReference type="ChEBI" id="CHEBI:78442"/>
        <dbReference type="ChEBI" id="CHEBI:78527"/>
        <dbReference type="ChEBI" id="CHEBI:456215"/>
        <dbReference type="EC" id="6.1.1.21"/>
    </reaction>
</comment>
<evidence type="ECO:0000256" key="9">
    <source>
        <dbReference type="ARBA" id="ARBA00047639"/>
    </source>
</evidence>
<evidence type="ECO:0000256" key="7">
    <source>
        <dbReference type="ARBA" id="ARBA00022917"/>
    </source>
</evidence>
<dbReference type="CDD" id="cd00859">
    <property type="entry name" value="HisRS_anticodon"/>
    <property type="match status" value="1"/>
</dbReference>
<dbReference type="EC" id="6.1.1.21" evidence="10"/>
<keyword evidence="3 10" id="KW-0963">Cytoplasm</keyword>
<dbReference type="NCBIfam" id="TIGR00442">
    <property type="entry name" value="hisS"/>
    <property type="match status" value="1"/>
</dbReference>
<dbReference type="GO" id="GO:0005737">
    <property type="term" value="C:cytoplasm"/>
    <property type="evidence" value="ECO:0007669"/>
    <property type="project" value="UniProtKB-SubCell"/>
</dbReference>
<feature type="binding site" evidence="11">
    <location>
        <position position="257"/>
    </location>
    <ligand>
        <name>L-histidine</name>
        <dbReference type="ChEBI" id="CHEBI:57595"/>
    </ligand>
</feature>
<evidence type="ECO:0000256" key="8">
    <source>
        <dbReference type="ARBA" id="ARBA00023146"/>
    </source>
</evidence>
<dbReference type="Gene3D" id="3.30.930.10">
    <property type="entry name" value="Bira Bifunctional Protein, Domain 2"/>
    <property type="match status" value="1"/>
</dbReference>
<name>A0A6L9QL82_9ACTN</name>
<dbReference type="AlphaFoldDB" id="A0A6L9QL82"/>
<dbReference type="Gene3D" id="3.40.50.800">
    <property type="entry name" value="Anticodon-binding domain"/>
    <property type="match status" value="1"/>
</dbReference>
<dbReference type="RefSeq" id="WP_163060392.1">
    <property type="nucleotide sequence ID" value="NZ_JAAGLI010000739.1"/>
</dbReference>
<dbReference type="PANTHER" id="PTHR43707:SF1">
    <property type="entry name" value="HISTIDINE--TRNA LIGASE, MITOCHONDRIAL-RELATED"/>
    <property type="match status" value="1"/>
</dbReference>
<dbReference type="InterPro" id="IPR004154">
    <property type="entry name" value="Anticodon-bd"/>
</dbReference>
<dbReference type="InterPro" id="IPR033656">
    <property type="entry name" value="HisRS_anticodon"/>
</dbReference>
<evidence type="ECO:0000256" key="10">
    <source>
        <dbReference type="HAMAP-Rule" id="MF_00127"/>
    </source>
</evidence>
<dbReference type="SUPFAM" id="SSF55681">
    <property type="entry name" value="Class II aaRS and biotin synthetases"/>
    <property type="match status" value="1"/>
</dbReference>
<evidence type="ECO:0000313" key="13">
    <source>
        <dbReference type="EMBL" id="NEA26270.1"/>
    </source>
</evidence>
<dbReference type="GO" id="GO:0004821">
    <property type="term" value="F:histidine-tRNA ligase activity"/>
    <property type="evidence" value="ECO:0007669"/>
    <property type="project" value="UniProtKB-UniRule"/>
</dbReference>
<dbReference type="InterPro" id="IPR015807">
    <property type="entry name" value="His-tRNA-ligase"/>
</dbReference>
<protein>
    <recommendedName>
        <fullName evidence="10">Histidine--tRNA ligase</fullName>
        <ecNumber evidence="10">6.1.1.21</ecNumber>
    </recommendedName>
    <alternativeName>
        <fullName evidence="10">Histidyl-tRNA synthetase</fullName>
        <shortName evidence="10">HisRS</shortName>
    </alternativeName>
</protein>
<keyword evidence="4 10" id="KW-0436">Ligase</keyword>
<dbReference type="PIRSF" id="PIRSF001549">
    <property type="entry name" value="His-tRNA_synth"/>
    <property type="match status" value="1"/>
</dbReference>
<accession>A0A6L9QL82</accession>
<sequence length="425" mass="46660">MSSSFRAPKGVSEYVPPRADLFYAIREAFAEQARLAGYGYLELAVFEDTNLFRRGVGESTDVVSKEMYTFEDRGGRSLTLRPEFTASVLRAVLENNLHKGALPVKVWTTGAAFRAERPQQGRYRQFYQLDLEAIGSEDPQVDAETIAIASDWYRSLGLTRVRLLLNSLGCKECRPAYRALLQEFLRGLDLDEDTRARVEINPLRVLDDKRPKVREQLAGAPLMADHLCPACKAHHDRVRELLADLGIAWEDTPTLVRGLDYYTRTTYEFDHPLLGAQSGIGGGGRYDGLSEDIGGPPLPGIGFGLGLDRTILALEAESQEGGAEFAAKPRCEAFGVALGDTAERRMFALIAELRRAGVAADMAFGGKKLKGAMKDADRSGARYAVILGERDIADGVAQVKDLAEGEQTAVPLTDLTTTLKERLSK</sequence>
<feature type="binding site" evidence="11">
    <location>
        <position position="114"/>
    </location>
    <ligand>
        <name>L-histidine</name>
        <dbReference type="ChEBI" id="CHEBI:57595"/>
    </ligand>
</feature>
<dbReference type="GO" id="GO:0005524">
    <property type="term" value="F:ATP binding"/>
    <property type="evidence" value="ECO:0007669"/>
    <property type="project" value="UniProtKB-UniRule"/>
</dbReference>
<keyword evidence="8 10" id="KW-0030">Aminoacyl-tRNA synthetase</keyword>
<evidence type="ECO:0000256" key="11">
    <source>
        <dbReference type="PIRSR" id="PIRSR001549-1"/>
    </source>
</evidence>
<keyword evidence="6 10" id="KW-0067">ATP-binding</keyword>